<reference evidence="1 2" key="1">
    <citation type="submission" date="2023-06" db="EMBL/GenBank/DDBJ databases">
        <title>Acute promotion of culturable opportunistic pathogens and persistent increase of antibiotic resistance following antibiotic exposure in mouse gut microbiota.</title>
        <authorList>
            <person name="Li L."/>
            <person name="Wang B."/>
            <person name="Sun Y."/>
            <person name="Wang M."/>
            <person name="Xu H."/>
        </authorList>
    </citation>
    <scope>NUCLEOTIDE SEQUENCE [LARGE SCALE GENOMIC DNA]</scope>
    <source>
        <strain evidence="1 2">CRI2_2</strain>
    </source>
</reference>
<name>A0ABD4ZV72_ENTGA</name>
<organism evidence="1 2">
    <name type="scientific">Enterococcus gallinarum</name>
    <dbReference type="NCBI Taxonomy" id="1353"/>
    <lineage>
        <taxon>Bacteria</taxon>
        <taxon>Bacillati</taxon>
        <taxon>Bacillota</taxon>
        <taxon>Bacilli</taxon>
        <taxon>Lactobacillales</taxon>
        <taxon>Enterococcaceae</taxon>
        <taxon>Enterococcus</taxon>
    </lineage>
</organism>
<evidence type="ECO:0008006" key="3">
    <source>
        <dbReference type="Google" id="ProtNLM"/>
    </source>
</evidence>
<comment type="caution">
    <text evidence="1">The sequence shown here is derived from an EMBL/GenBank/DDBJ whole genome shotgun (WGS) entry which is preliminary data.</text>
</comment>
<accession>A0ABD4ZV72</accession>
<evidence type="ECO:0000313" key="2">
    <source>
        <dbReference type="Proteomes" id="UP001241571"/>
    </source>
</evidence>
<evidence type="ECO:0000313" key="1">
    <source>
        <dbReference type="EMBL" id="MDL4936590.1"/>
    </source>
</evidence>
<dbReference type="Gene3D" id="3.10.20.320">
    <property type="entry name" value="Putative peptidoglycan bound protein (lpxtg motif)"/>
    <property type="match status" value="1"/>
</dbReference>
<proteinExistence type="predicted"/>
<sequence length="697" mass="78805">MRRYEHLIYWLILFSGIFLGAVTAEAAPRPLTDLGYFHWANQSVTPAENTFVMHYGENTKIEPIEGDVYSDYLTVGRSAASLSKAVVKNVGYYQGKAVNLLVTLKKNQSNMDGGSISFDKSYFLGITVIGEVMVSLDFIDQDGNPMIVKTAFNYYGLNANKYIGYKNPGNLIHSLYADNPTHILYDTSDGGKDDYWLYLKNQTPGIPWRDPRQRFELVTNAISNMTFVVHNNDNTPSSIVYFTDFLSKPEFPPAYASDSKFEKVKGVSLNAKQTIPNVDQWQKSQQIEIDFNLDQVEKTKQFEFEKVCVTNFAGDDLTDLFTSKMIDEKKIQIVAKNPSDNRLYDTVLQYQVILKWIGNEHPVDTSIISDGDLDLPFNVNTIFDGTNLGEKSASSLVNYSSQVTVAFLGENDNILLASLIKKGILTTSFDLSDDYPEIAGYTPIKNNRQDKGTFLPDNQLVVHRYKKGQPLHFELLNKESPLLVSRFNNKRELAIQYSQDPSKEKATTLSFVAKYQDDEKVVKEIPSAPQKGAAKITFTFPEEWIGHEVSFYMKDTDGQESNMETRIIEKEKGPSLSLPDEISFGEVAIPTEDKVVFPITKDKAQIEDYSKLDRSRWKVKVKEEQPLTNEDQKILAQRLIIKGNKTDWQINADNQEIWSGSGSASFDLSKDLKLAVHPSDNIGSYHGSLRWTFEDAP</sequence>
<dbReference type="EMBL" id="JASUBT010000009">
    <property type="protein sequence ID" value="MDL4936590.1"/>
    <property type="molecule type" value="Genomic_DNA"/>
</dbReference>
<protein>
    <recommendedName>
        <fullName evidence="3">WxL domain-containing protein</fullName>
    </recommendedName>
</protein>
<dbReference type="RefSeq" id="WP_103300825.1">
    <property type="nucleotide sequence ID" value="NZ_CP078505.1"/>
</dbReference>
<dbReference type="Proteomes" id="UP001241571">
    <property type="component" value="Unassembled WGS sequence"/>
</dbReference>
<dbReference type="AlphaFoldDB" id="A0ABD4ZV72"/>
<gene>
    <name evidence="1" type="ORF">QRX88_12750</name>
</gene>